<dbReference type="InterPro" id="IPR009297">
    <property type="entry name" value="DUF952"/>
</dbReference>
<comment type="caution">
    <text evidence="1">The sequence shown here is derived from an EMBL/GenBank/DDBJ whole genome shotgun (WGS) entry which is preliminary data.</text>
</comment>
<evidence type="ECO:0000313" key="2">
    <source>
        <dbReference type="Proteomes" id="UP000013776"/>
    </source>
</evidence>
<dbReference type="OrthoDB" id="3335358at2759"/>
<dbReference type="PANTHER" id="PTHR34129">
    <property type="entry name" value="BLR1139 PROTEIN"/>
    <property type="match status" value="1"/>
</dbReference>
<dbReference type="Gene3D" id="3.20.170.20">
    <property type="entry name" value="Protein of unknown function DUF952"/>
    <property type="match status" value="1"/>
</dbReference>
<protein>
    <recommendedName>
        <fullName evidence="3">DUF952 domain protein</fullName>
    </recommendedName>
</protein>
<keyword evidence="2" id="KW-1185">Reference proteome</keyword>
<dbReference type="EMBL" id="CAHR02000311">
    <property type="protein sequence ID" value="CCG84800.1"/>
    <property type="molecule type" value="Genomic_DNA"/>
</dbReference>
<proteinExistence type="predicted"/>
<accession>R4XGB6</accession>
<gene>
    <name evidence="1" type="ORF">TAPDE_005342</name>
</gene>
<dbReference type="eggNOG" id="ENOG502SBXH">
    <property type="taxonomic scope" value="Eukaryota"/>
</dbReference>
<dbReference type="Proteomes" id="UP000013776">
    <property type="component" value="Unassembled WGS sequence"/>
</dbReference>
<dbReference type="PANTHER" id="PTHR34129:SF1">
    <property type="entry name" value="DUF952 DOMAIN-CONTAINING PROTEIN"/>
    <property type="match status" value="1"/>
</dbReference>
<sequence>MAENQQFVYKIGTVFPHLKAADILPISDLDKNDGFIHLSTREQVPGTVGRFFKQDTQITLLKIRTSDIAAKTRWEESKSHGVFPHIYGDLLGSDILESKTYRIEDPGNWEALLSADTTFLE</sequence>
<dbReference type="STRING" id="1097556.R4XGB6"/>
<evidence type="ECO:0000313" key="1">
    <source>
        <dbReference type="EMBL" id="CCG84800.1"/>
    </source>
</evidence>
<evidence type="ECO:0008006" key="3">
    <source>
        <dbReference type="Google" id="ProtNLM"/>
    </source>
</evidence>
<dbReference type="Pfam" id="PF06108">
    <property type="entry name" value="DUF952"/>
    <property type="match status" value="1"/>
</dbReference>
<organism evidence="1 2">
    <name type="scientific">Taphrina deformans (strain PYCC 5710 / ATCC 11124 / CBS 356.35 / IMI 108563 / JCM 9778 / NBRC 8474)</name>
    <name type="common">Peach leaf curl fungus</name>
    <name type="synonym">Lalaria deformans</name>
    <dbReference type="NCBI Taxonomy" id="1097556"/>
    <lineage>
        <taxon>Eukaryota</taxon>
        <taxon>Fungi</taxon>
        <taxon>Dikarya</taxon>
        <taxon>Ascomycota</taxon>
        <taxon>Taphrinomycotina</taxon>
        <taxon>Taphrinomycetes</taxon>
        <taxon>Taphrinales</taxon>
        <taxon>Taphrinaceae</taxon>
        <taxon>Taphrina</taxon>
    </lineage>
</organism>
<dbReference type="SUPFAM" id="SSF56399">
    <property type="entry name" value="ADP-ribosylation"/>
    <property type="match status" value="1"/>
</dbReference>
<reference evidence="1 2" key="1">
    <citation type="journal article" date="2013" name="MBio">
        <title>Genome sequencing of the plant pathogen Taphrina deformans, the causal agent of peach leaf curl.</title>
        <authorList>
            <person name="Cisse O.H."/>
            <person name="Almeida J.M.G.C.F."/>
            <person name="Fonseca A."/>
            <person name="Kumar A.A."/>
            <person name="Salojaervi J."/>
            <person name="Overmyer K."/>
            <person name="Hauser P.M."/>
            <person name="Pagni M."/>
        </authorList>
    </citation>
    <scope>NUCLEOTIDE SEQUENCE [LARGE SCALE GENOMIC DNA]</scope>
    <source>
        <strain evidence="2">PYCC 5710 / ATCC 11124 / CBS 356.35 / IMI 108563 / JCM 9778 / NBRC 8474</strain>
    </source>
</reference>
<dbReference type="AlphaFoldDB" id="R4XGB6"/>
<name>R4XGB6_TAPDE</name>